<feature type="compositionally biased region" description="Basic and acidic residues" evidence="1">
    <location>
        <begin position="426"/>
        <end position="435"/>
    </location>
</feature>
<keyword evidence="3" id="KW-1185">Reference proteome</keyword>
<dbReference type="AlphaFoldDB" id="A0A550BT21"/>
<comment type="caution">
    <text evidence="2">The sequence shown here is derived from an EMBL/GenBank/DDBJ whole genome shotgun (WGS) entry which is preliminary data.</text>
</comment>
<dbReference type="OrthoDB" id="3203373at2759"/>
<protein>
    <recommendedName>
        <fullName evidence="4">F-box domain-containing protein</fullName>
    </recommendedName>
</protein>
<dbReference type="Proteomes" id="UP000320762">
    <property type="component" value="Unassembled WGS sequence"/>
</dbReference>
<feature type="region of interest" description="Disordered" evidence="1">
    <location>
        <begin position="426"/>
        <end position="455"/>
    </location>
</feature>
<evidence type="ECO:0008006" key="4">
    <source>
        <dbReference type="Google" id="ProtNLM"/>
    </source>
</evidence>
<accession>A0A550BT21</accession>
<dbReference type="EMBL" id="VDMD01000101">
    <property type="protein sequence ID" value="TRM55700.1"/>
    <property type="molecule type" value="Genomic_DNA"/>
</dbReference>
<sequence>MDAQATADPTATLKDELTPGVGEMFVAQMEEHELDRFPARRMPNELLAETFQHVHDLEKRPGRLDWNPPFLQVCRAWRAVGEYMSECWSDITIHPCGPAHTRELLQLRLERSAKKDLTLSFSTPSIPSDAWDLLVSHSDRWTYLSIERAAQGFPLECAPIQLPKLEIVELEFFQVTERLRPLSITLLDDAPLLSDITLRLWDMPPIQHSLLPLRWFLTELSISVMTLPYDNQTACLSIIQSFSFTLQILRLLEGVTDEFKMPAENIPPIELPFVSHLRSERTCYKLLSLLAVPQLKSLTLDHTTFEADTVACVERLADNSNGMLHLRFITVDSSYQQAEVFGAPKGPNHFLAFLRLYELRRVNDLVVTHYRDRPDKYPFDQDRIVHDLSLIKAMAASDDDDEPALLPHLKRLSLAYFGAYPCNDSRGDVGDGTKDDQDEDEDGDEDDEGDNEVDRDGYATAHAMRDAIQEMADSRGVKRQTRFGIAVNALQVYTDIPEWSYLLPPASP</sequence>
<evidence type="ECO:0000256" key="1">
    <source>
        <dbReference type="SAM" id="MobiDB-lite"/>
    </source>
</evidence>
<feature type="compositionally biased region" description="Acidic residues" evidence="1">
    <location>
        <begin position="436"/>
        <end position="451"/>
    </location>
</feature>
<proteinExistence type="predicted"/>
<evidence type="ECO:0000313" key="3">
    <source>
        <dbReference type="Proteomes" id="UP000320762"/>
    </source>
</evidence>
<dbReference type="STRING" id="97359.A0A550BT21"/>
<gene>
    <name evidence="2" type="ORF">BD626DRAFT_37804</name>
</gene>
<reference evidence="2 3" key="1">
    <citation type="journal article" date="2019" name="New Phytol.">
        <title>Comparative genomics reveals unique wood-decay strategies and fruiting body development in the Schizophyllaceae.</title>
        <authorList>
            <person name="Almasi E."/>
            <person name="Sahu N."/>
            <person name="Krizsan K."/>
            <person name="Balint B."/>
            <person name="Kovacs G.M."/>
            <person name="Kiss B."/>
            <person name="Cseklye J."/>
            <person name="Drula E."/>
            <person name="Henrissat B."/>
            <person name="Nagy I."/>
            <person name="Chovatia M."/>
            <person name="Adam C."/>
            <person name="LaButti K."/>
            <person name="Lipzen A."/>
            <person name="Riley R."/>
            <person name="Grigoriev I.V."/>
            <person name="Nagy L.G."/>
        </authorList>
    </citation>
    <scope>NUCLEOTIDE SEQUENCE [LARGE SCALE GENOMIC DNA]</scope>
    <source>
        <strain evidence="2 3">NL-1724</strain>
    </source>
</reference>
<name>A0A550BT21_9AGAR</name>
<evidence type="ECO:0000313" key="2">
    <source>
        <dbReference type="EMBL" id="TRM55700.1"/>
    </source>
</evidence>
<organism evidence="2 3">
    <name type="scientific">Schizophyllum amplum</name>
    <dbReference type="NCBI Taxonomy" id="97359"/>
    <lineage>
        <taxon>Eukaryota</taxon>
        <taxon>Fungi</taxon>
        <taxon>Dikarya</taxon>
        <taxon>Basidiomycota</taxon>
        <taxon>Agaricomycotina</taxon>
        <taxon>Agaricomycetes</taxon>
        <taxon>Agaricomycetidae</taxon>
        <taxon>Agaricales</taxon>
        <taxon>Schizophyllaceae</taxon>
        <taxon>Schizophyllum</taxon>
    </lineage>
</organism>